<keyword evidence="2" id="KW-1185">Reference proteome</keyword>
<evidence type="ECO:0000313" key="2">
    <source>
        <dbReference type="Proteomes" id="UP000307720"/>
    </source>
</evidence>
<evidence type="ECO:0000313" key="1">
    <source>
        <dbReference type="EMBL" id="TGX99415.1"/>
    </source>
</evidence>
<gene>
    <name evidence="1" type="ORF">E5357_06085</name>
</gene>
<proteinExistence type="predicted"/>
<comment type="caution">
    <text evidence="1">The sequence shown here is derived from an EMBL/GenBank/DDBJ whole genome shotgun (WGS) entry which is preliminary data.</text>
</comment>
<organism evidence="1 2">
    <name type="scientific">Hominisplanchenecus murintestinalis</name>
    <dbReference type="NCBI Taxonomy" id="2941517"/>
    <lineage>
        <taxon>Bacteria</taxon>
        <taxon>Bacillati</taxon>
        <taxon>Bacillota</taxon>
        <taxon>Clostridia</taxon>
        <taxon>Lachnospirales</taxon>
        <taxon>Lachnospiraceae</taxon>
        <taxon>Hominisplanchenecus</taxon>
    </lineage>
</organism>
<reference evidence="1" key="1">
    <citation type="submission" date="2019-04" db="EMBL/GenBank/DDBJ databases">
        <title>Microbes associate with the intestines of laboratory mice.</title>
        <authorList>
            <person name="Navarre W."/>
            <person name="Wong E."/>
            <person name="Huang K."/>
            <person name="Tropini C."/>
            <person name="Ng K."/>
            <person name="Yu B."/>
        </authorList>
    </citation>
    <scope>NUCLEOTIDE SEQUENCE</scope>
    <source>
        <strain evidence="1">NM72_1-8</strain>
    </source>
</reference>
<dbReference type="Proteomes" id="UP000307720">
    <property type="component" value="Unassembled WGS sequence"/>
</dbReference>
<accession>A0AC61R089</accession>
<name>A0AC61R089_9FIRM</name>
<dbReference type="EMBL" id="SRZB01000008">
    <property type="protein sequence ID" value="TGX99415.1"/>
    <property type="molecule type" value="Genomic_DNA"/>
</dbReference>
<sequence length="522" mass="59196">MELLKKNIRMNRQKGRAVNQITLEEDMNVPDTKPDAGDVIQEEGNLKIEETKILENQVFLSGYLEVKILYVSDDGERQIHRLVTKIPFEEKLNLEGAMAGDNIRVKWDMEDLSVQLINSRKLSIHALVSFAASIEELYDTQAAVELHGIDEVTARTKELTTLSLAVQKRDILRVKDEINLASNKPNIGELLWDSVQLRGTDIRVNDGQIDIRGELFIFVLYAGDDENATKQWIETSLPFSGSIECGGCTSSMIPDVEVTLAGSNLEVRPDYDGEERVIQVEAVLDLDIKLYEEERVEILADVYTPLRRLEPITTQEVYESLVMKNFSKCRTNERIRMEPNRPRMLQICHSKGEVKIDETQITDRGIQIEGAVYVSILYITADDSLPFALMHGMVPFQHTIEVEGINPDCRFSLQTELEQLSTMMIDSEELEVKASVNLGVLIVQVHNEECITDVEEHDLDLKKIQELPGIVGYIVQQGDSLWDIAKTYYTTPGRICELNGLESEEIKPGKRLIIMKDAAKMR</sequence>
<protein>
    <submittedName>
        <fullName evidence="1">DUF3794 domain-containing protein</fullName>
    </submittedName>
</protein>